<proteinExistence type="predicted"/>
<evidence type="ECO:0008006" key="4">
    <source>
        <dbReference type="Google" id="ProtNLM"/>
    </source>
</evidence>
<evidence type="ECO:0000256" key="1">
    <source>
        <dbReference type="SAM" id="SignalP"/>
    </source>
</evidence>
<accession>H8KV93</accession>
<feature type="chain" id="PRO_5003614586" description="DUF1735 domain-containing protein" evidence="1">
    <location>
        <begin position="18"/>
        <end position="146"/>
    </location>
</feature>
<dbReference type="KEGG" id="scn:Solca_1043"/>
<dbReference type="HOGENOM" id="CLU_1776211_0_0_10"/>
<evidence type="ECO:0000313" key="2">
    <source>
        <dbReference type="EMBL" id="AFD06151.1"/>
    </source>
</evidence>
<dbReference type="AlphaFoldDB" id="H8KV93"/>
<feature type="signal peptide" evidence="1">
    <location>
        <begin position="1"/>
        <end position="17"/>
    </location>
</feature>
<reference evidence="2" key="1">
    <citation type="submission" date="2012-02" db="EMBL/GenBank/DDBJ databases">
        <title>The complete genome of Solitalea canadensis DSM 3403.</title>
        <authorList>
            <consortium name="US DOE Joint Genome Institute (JGI-PGF)"/>
            <person name="Lucas S."/>
            <person name="Copeland A."/>
            <person name="Lapidus A."/>
            <person name="Glavina del Rio T."/>
            <person name="Dalin E."/>
            <person name="Tice H."/>
            <person name="Bruce D."/>
            <person name="Goodwin L."/>
            <person name="Pitluck S."/>
            <person name="Peters L."/>
            <person name="Ovchinnikova G."/>
            <person name="Lu M."/>
            <person name="Kyrpides N."/>
            <person name="Mavromatis K."/>
            <person name="Ivanova N."/>
            <person name="Brettin T."/>
            <person name="Detter J.C."/>
            <person name="Han C."/>
            <person name="Larimer F."/>
            <person name="Land M."/>
            <person name="Hauser L."/>
            <person name="Markowitz V."/>
            <person name="Cheng J.-F."/>
            <person name="Hugenholtz P."/>
            <person name="Woyke T."/>
            <person name="Wu D."/>
            <person name="Spring S."/>
            <person name="Schroeder M."/>
            <person name="Kopitz M."/>
            <person name="Brambilla E."/>
            <person name="Klenk H.-P."/>
            <person name="Eisen J.A."/>
        </authorList>
    </citation>
    <scope>NUCLEOTIDE SEQUENCE</scope>
    <source>
        <strain evidence="2">DSM 3403</strain>
    </source>
</reference>
<sequence length="146" mass="15601">MKTTLVKLYSLSIIALAGVLSSCEKDADQWLQDNVTVIGKYANISGFTASSTKPTAGATVKLDLRYWSEEQIDKINLNVKVGADVKQTVSTTPYKAAYSKISKTDSLLLQYNVPAGLAAGTAIVVEAEVVNKNTLKNASTVTLTVQ</sequence>
<keyword evidence="3" id="KW-1185">Reference proteome</keyword>
<dbReference type="EMBL" id="CP003349">
    <property type="protein sequence ID" value="AFD06151.1"/>
    <property type="molecule type" value="Genomic_DNA"/>
</dbReference>
<evidence type="ECO:0000313" key="3">
    <source>
        <dbReference type="Proteomes" id="UP000007590"/>
    </source>
</evidence>
<gene>
    <name evidence="2" type="ordered locus">Solca_1043</name>
</gene>
<name>H8KV93_SOLCM</name>
<dbReference type="Proteomes" id="UP000007590">
    <property type="component" value="Chromosome"/>
</dbReference>
<organism evidence="2 3">
    <name type="scientific">Solitalea canadensis (strain ATCC 29591 / DSM 3403 / JCM 21819 / LMG 8368 / NBRC 15130 / NCIMB 12057 / USAM 9D)</name>
    <name type="common">Flexibacter canadensis</name>
    <dbReference type="NCBI Taxonomy" id="929556"/>
    <lineage>
        <taxon>Bacteria</taxon>
        <taxon>Pseudomonadati</taxon>
        <taxon>Bacteroidota</taxon>
        <taxon>Sphingobacteriia</taxon>
        <taxon>Sphingobacteriales</taxon>
        <taxon>Sphingobacteriaceae</taxon>
        <taxon>Solitalea</taxon>
    </lineage>
</organism>
<dbReference type="eggNOG" id="ENOG503307T">
    <property type="taxonomic scope" value="Bacteria"/>
</dbReference>
<dbReference type="PROSITE" id="PS51257">
    <property type="entry name" value="PROKAR_LIPOPROTEIN"/>
    <property type="match status" value="1"/>
</dbReference>
<dbReference type="STRING" id="929556.Solca_1043"/>
<dbReference type="RefSeq" id="WP_014679378.1">
    <property type="nucleotide sequence ID" value="NC_017770.1"/>
</dbReference>
<dbReference type="OrthoDB" id="893223at2"/>
<protein>
    <recommendedName>
        <fullName evidence="4">DUF1735 domain-containing protein</fullName>
    </recommendedName>
</protein>
<keyword evidence="1" id="KW-0732">Signal</keyword>